<gene>
    <name evidence="1" type="ORF">IB285_00275</name>
</gene>
<reference evidence="1 2" key="1">
    <citation type="submission" date="2020-09" db="EMBL/GenBank/DDBJ databases">
        <authorList>
            <person name="Yoon J.-W."/>
        </authorList>
    </citation>
    <scope>NUCLEOTIDE SEQUENCE [LARGE SCALE GENOMIC DNA]</scope>
    <source>
        <strain evidence="1 2">KMU-140</strain>
    </source>
</reference>
<sequence length="197" mass="22786">MHLPQVITHYHSQTDLPFQNLSELGGDELVQVLERLNRRKADNPSFRRVFGKRYMDLRRKTEAKLRDLFIARGGKPERQSPHYFVLGECAWFSGLYPDPATVTLDWRSLPRDQACFTYPDSFVSMRLGAEFGLPAEPAQPYHEKAFFLDELFDVVAEHGLPDGATDDDYEGYHKRKFEKYIEVQVWSDRPVAAFLGA</sequence>
<dbReference type="EMBL" id="JACXLC010000001">
    <property type="protein sequence ID" value="MBD2840685.1"/>
    <property type="molecule type" value="Genomic_DNA"/>
</dbReference>
<evidence type="ECO:0000313" key="1">
    <source>
        <dbReference type="EMBL" id="MBD2840685.1"/>
    </source>
</evidence>
<accession>A0ABR8KKG4</accession>
<comment type="caution">
    <text evidence="1">The sequence shown here is derived from an EMBL/GenBank/DDBJ whole genome shotgun (WGS) entry which is preliminary data.</text>
</comment>
<dbReference type="Proteomes" id="UP000635384">
    <property type="component" value="Unassembled WGS sequence"/>
</dbReference>
<protein>
    <submittedName>
        <fullName evidence="1">Uncharacterized protein</fullName>
    </submittedName>
</protein>
<keyword evidence="2" id="KW-1185">Reference proteome</keyword>
<name>A0ABR8KKG4_9SPHN</name>
<organism evidence="1 2">
    <name type="scientific">Erythrobacter rubeus</name>
    <dbReference type="NCBI Taxonomy" id="2760803"/>
    <lineage>
        <taxon>Bacteria</taxon>
        <taxon>Pseudomonadati</taxon>
        <taxon>Pseudomonadota</taxon>
        <taxon>Alphaproteobacteria</taxon>
        <taxon>Sphingomonadales</taxon>
        <taxon>Erythrobacteraceae</taxon>
        <taxon>Erythrobacter/Porphyrobacter group</taxon>
        <taxon>Erythrobacter</taxon>
    </lineage>
</organism>
<proteinExistence type="predicted"/>
<evidence type="ECO:0000313" key="2">
    <source>
        <dbReference type="Proteomes" id="UP000635384"/>
    </source>
</evidence>